<dbReference type="Proteomes" id="UP000308199">
    <property type="component" value="Unassembled WGS sequence"/>
</dbReference>
<evidence type="ECO:0000256" key="1">
    <source>
        <dbReference type="ARBA" id="ARBA00002053"/>
    </source>
</evidence>
<gene>
    <name evidence="10" type="ORF">EW145_g5194</name>
</gene>
<evidence type="ECO:0000256" key="7">
    <source>
        <dbReference type="ARBA" id="ARBA00023055"/>
    </source>
</evidence>
<comment type="caution">
    <text evidence="10">The sequence shown here is derived from an EMBL/GenBank/DDBJ whole genome shotgun (WGS) entry which is preliminary data.</text>
</comment>
<keyword evidence="11" id="KW-1185">Reference proteome</keyword>
<evidence type="ECO:0000256" key="6">
    <source>
        <dbReference type="ARBA" id="ARBA00022729"/>
    </source>
</evidence>
<dbReference type="SMART" id="SM00737">
    <property type="entry name" value="ML"/>
    <property type="match status" value="1"/>
</dbReference>
<protein>
    <recommendedName>
        <fullName evidence="4">Phosphatidylglycerol/phosphatidylinositol transfer protein</fullName>
    </recommendedName>
</protein>
<evidence type="ECO:0000259" key="9">
    <source>
        <dbReference type="SMART" id="SM00737"/>
    </source>
</evidence>
<dbReference type="Pfam" id="PF02221">
    <property type="entry name" value="E1_DerP2_DerF2"/>
    <property type="match status" value="1"/>
</dbReference>
<dbReference type="OrthoDB" id="6409159at2759"/>
<comment type="function">
    <text evidence="1">Catalyzes the intermembrane transfer of phosphatidylglycerol and phosphatidylinositol.</text>
</comment>
<dbReference type="InterPro" id="IPR014756">
    <property type="entry name" value="Ig_E-set"/>
</dbReference>
<dbReference type="PANTHER" id="PTHR11306:SF0">
    <property type="entry name" value="PHOSPHATIDYLGLYCEROL_PHOSPHATIDYLINOSITOL TRANSFER PROTEIN"/>
    <property type="match status" value="1"/>
</dbReference>
<dbReference type="CDD" id="cd00917">
    <property type="entry name" value="PG-PI_TP"/>
    <property type="match status" value="1"/>
</dbReference>
<keyword evidence="6 8" id="KW-0732">Signal</keyword>
<evidence type="ECO:0000313" key="10">
    <source>
        <dbReference type="EMBL" id="THH04893.1"/>
    </source>
</evidence>
<dbReference type="AlphaFoldDB" id="A0A4V3XC86"/>
<evidence type="ECO:0000256" key="2">
    <source>
        <dbReference type="ARBA" id="ARBA00006370"/>
    </source>
</evidence>
<proteinExistence type="inferred from homology"/>
<dbReference type="InterPro" id="IPR033917">
    <property type="entry name" value="ML_PG-PI_TP"/>
</dbReference>
<organism evidence="10 11">
    <name type="scientific">Phellinidium pouzarii</name>
    <dbReference type="NCBI Taxonomy" id="167371"/>
    <lineage>
        <taxon>Eukaryota</taxon>
        <taxon>Fungi</taxon>
        <taxon>Dikarya</taxon>
        <taxon>Basidiomycota</taxon>
        <taxon>Agaricomycotina</taxon>
        <taxon>Agaricomycetes</taxon>
        <taxon>Hymenochaetales</taxon>
        <taxon>Hymenochaetaceae</taxon>
        <taxon>Phellinidium</taxon>
    </lineage>
</organism>
<dbReference type="InterPro" id="IPR003172">
    <property type="entry name" value="ML_dom"/>
</dbReference>
<evidence type="ECO:0000256" key="5">
    <source>
        <dbReference type="ARBA" id="ARBA00022448"/>
    </source>
</evidence>
<dbReference type="SUPFAM" id="SSF81296">
    <property type="entry name" value="E set domains"/>
    <property type="match status" value="1"/>
</dbReference>
<accession>A0A4V3XC86</accession>
<dbReference type="InterPro" id="IPR039670">
    <property type="entry name" value="NPC2-like"/>
</dbReference>
<dbReference type="GO" id="GO:0032366">
    <property type="term" value="P:intracellular sterol transport"/>
    <property type="evidence" value="ECO:0007669"/>
    <property type="project" value="InterPro"/>
</dbReference>
<dbReference type="EMBL" id="SGPK01000304">
    <property type="protein sequence ID" value="THH04893.1"/>
    <property type="molecule type" value="Genomic_DNA"/>
</dbReference>
<evidence type="ECO:0000313" key="11">
    <source>
        <dbReference type="Proteomes" id="UP000308199"/>
    </source>
</evidence>
<evidence type="ECO:0000256" key="8">
    <source>
        <dbReference type="SAM" id="SignalP"/>
    </source>
</evidence>
<feature type="chain" id="PRO_5020961017" description="Phosphatidylglycerol/phosphatidylinositol transfer protein" evidence="8">
    <location>
        <begin position="19"/>
        <end position="174"/>
    </location>
</feature>
<dbReference type="InterPro" id="IPR036846">
    <property type="entry name" value="GM2-AP_sf"/>
</dbReference>
<dbReference type="GO" id="GO:0032934">
    <property type="term" value="F:sterol binding"/>
    <property type="evidence" value="ECO:0007669"/>
    <property type="project" value="InterPro"/>
</dbReference>
<reference evidence="10 11" key="1">
    <citation type="submission" date="2019-02" db="EMBL/GenBank/DDBJ databases">
        <title>Genome sequencing of the rare red list fungi Phellinidium pouzarii.</title>
        <authorList>
            <person name="Buettner E."/>
            <person name="Kellner H."/>
        </authorList>
    </citation>
    <scope>NUCLEOTIDE SEQUENCE [LARGE SCALE GENOMIC DNA]</scope>
    <source>
        <strain evidence="10 11">DSM 108285</strain>
    </source>
</reference>
<comment type="subunit">
    <text evidence="3">Monomer.</text>
</comment>
<comment type="similarity">
    <text evidence="2">Belongs to the NPC2 family.</text>
</comment>
<feature type="domain" description="MD-2-related lipid-recognition" evidence="9">
    <location>
        <begin position="42"/>
        <end position="164"/>
    </location>
</feature>
<keyword evidence="5" id="KW-0813">Transport</keyword>
<sequence>MKLFTLLVAALAPLCVLGALVVQKNAQGLEDTPMKSMGNWEWTDCGEPSDPIELKSIEVSPDPPKPGEDMTVKVTAIVKERIEEGAYADVLVKIGVVKLLQKRFDMCEEARNAETDVQCPVDEDEYVVEQTVTLPKEIPRAKFVVQVRGYTADDENLACVDLSVDFRPKFPHMW</sequence>
<dbReference type="Gene3D" id="2.70.220.10">
    <property type="entry name" value="Ganglioside GM2 activator"/>
    <property type="match status" value="2"/>
</dbReference>
<evidence type="ECO:0000256" key="3">
    <source>
        <dbReference type="ARBA" id="ARBA00011245"/>
    </source>
</evidence>
<evidence type="ECO:0000256" key="4">
    <source>
        <dbReference type="ARBA" id="ARBA00016056"/>
    </source>
</evidence>
<name>A0A4V3XC86_9AGAM</name>
<dbReference type="PANTHER" id="PTHR11306">
    <property type="entry name" value="NIEMANN PICK TYPE C2 PROTEIN NPC2-RELATED"/>
    <property type="match status" value="1"/>
</dbReference>
<dbReference type="FunFam" id="2.70.220.10:FF:000004">
    <property type="entry name" value="Related to phosphatidylglycerol/phosphatidylinositol transfer protein"/>
    <property type="match status" value="1"/>
</dbReference>
<feature type="signal peptide" evidence="8">
    <location>
        <begin position="1"/>
        <end position="18"/>
    </location>
</feature>
<keyword evidence="7" id="KW-0445">Lipid transport</keyword>